<evidence type="ECO:0000313" key="1">
    <source>
        <dbReference type="EMBL" id="BBD99733.1"/>
    </source>
</evidence>
<dbReference type="KEGG" id="sami:SAMIE_1032340"/>
<protein>
    <recommendedName>
        <fullName evidence="3">DUF2793 domain-containing protein</fullName>
    </recommendedName>
</protein>
<gene>
    <name evidence="1" type="ORF">SAMIE_1032340</name>
</gene>
<dbReference type="EMBL" id="AP018664">
    <property type="protein sequence ID" value="BBD99733.1"/>
    <property type="molecule type" value="Genomic_DNA"/>
</dbReference>
<dbReference type="RefSeq" id="WP_066701100.1">
    <property type="nucleotide sequence ID" value="NZ_AP018664.1"/>
</dbReference>
<evidence type="ECO:0000313" key="2">
    <source>
        <dbReference type="Proteomes" id="UP000279959"/>
    </source>
</evidence>
<sequence>MPPKNVTSPAGFVPETAISFGERDTPATPVSAQSPLPVAQWMTAAIAAPLAGSTAASAVSAAFIPDLGRPIWISLSGNWIGTVTVRRSVDGGATRLPLTVAGAPWGVFTANAQEAVGEESVAGARWYVDVALTSGSVDYRMEQ</sequence>
<accession>A0A494W568</accession>
<organism evidence="1 2">
    <name type="scientific">Sphingobium amiense</name>
    <dbReference type="NCBI Taxonomy" id="135719"/>
    <lineage>
        <taxon>Bacteria</taxon>
        <taxon>Pseudomonadati</taxon>
        <taxon>Pseudomonadota</taxon>
        <taxon>Alphaproteobacteria</taxon>
        <taxon>Sphingomonadales</taxon>
        <taxon>Sphingomonadaceae</taxon>
        <taxon>Sphingobium</taxon>
    </lineage>
</organism>
<keyword evidence="2" id="KW-1185">Reference proteome</keyword>
<dbReference type="AlphaFoldDB" id="A0A494W568"/>
<reference evidence="1 2" key="1">
    <citation type="submission" date="2018-05" db="EMBL/GenBank/DDBJ databases">
        <title>Complete Genome Sequence of the Nonylphenol-Degrading Bacterium Sphingobium amiense DSM 16289T.</title>
        <authorList>
            <person name="Ootsuka M."/>
            <person name="Nishizawa T."/>
            <person name="Ohta H."/>
        </authorList>
    </citation>
    <scope>NUCLEOTIDE SEQUENCE [LARGE SCALE GENOMIC DNA]</scope>
    <source>
        <strain evidence="1 2">DSM 16289</strain>
    </source>
</reference>
<name>A0A494W568_9SPHN</name>
<evidence type="ECO:0008006" key="3">
    <source>
        <dbReference type="Google" id="ProtNLM"/>
    </source>
</evidence>
<proteinExistence type="predicted"/>
<dbReference type="Proteomes" id="UP000279959">
    <property type="component" value="Chromosome"/>
</dbReference>